<dbReference type="Pfam" id="PF00733">
    <property type="entry name" value="Asn_synthase"/>
    <property type="match status" value="1"/>
</dbReference>
<dbReference type="PANTHER" id="PTHR43169:SF2">
    <property type="entry name" value="NAD_GMP SYNTHASE DOMAIN-CONTAINING PROTEIN"/>
    <property type="match status" value="1"/>
</dbReference>
<dbReference type="PIRSF" id="PIRSF006661">
    <property type="entry name" value="PP-lp_UCP006661"/>
    <property type="match status" value="1"/>
</dbReference>
<evidence type="ECO:0000313" key="3">
    <source>
        <dbReference type="EMBL" id="MBA8794186.1"/>
    </source>
</evidence>
<dbReference type="AlphaFoldDB" id="A0A7W3IS12"/>
<dbReference type="InterPro" id="IPR014729">
    <property type="entry name" value="Rossmann-like_a/b/a_fold"/>
</dbReference>
<proteinExistence type="predicted"/>
<dbReference type="Gene3D" id="3.40.50.620">
    <property type="entry name" value="HUPs"/>
    <property type="match status" value="1"/>
</dbReference>
<dbReference type="NCBIfam" id="TIGR00268">
    <property type="entry name" value="ATP-dependent sacrificial sulfur transferase LarE"/>
    <property type="match status" value="1"/>
</dbReference>
<sequence>MTAPSLAAADRDVAADLAAIGETLAGVERLGVAFSGGVDSSVLLAAAVRVLGADRVLAVLGVSPSLATEERAAAHQVAAFIGVPVVEVETREGDRPEYRANGADRCFFCKDQLFTQISGEVVAAHRLDAVAYGENADDAKRPDRPGAQAATDHRVLRPLADVGLDKAAVRALARAWQLPCADKPAAPCLASRIPHGEEVTPEKLAQIDRAEAALHRLGFADGRVRHHGEIARLELSADDLVRAATEPTRTALRRAVLDAGFRWVTVDLAGMQSGAFTLTVLDRR</sequence>
<feature type="domain" description="Asparagine synthetase" evidence="2">
    <location>
        <begin position="24"/>
        <end position="94"/>
    </location>
</feature>
<dbReference type="EMBL" id="JACGWT010000002">
    <property type="protein sequence ID" value="MBA8794186.1"/>
    <property type="molecule type" value="Genomic_DNA"/>
</dbReference>
<organism evidence="3 4">
    <name type="scientific">Microlunatus kandeliicorticis</name>
    <dbReference type="NCBI Taxonomy" id="1759536"/>
    <lineage>
        <taxon>Bacteria</taxon>
        <taxon>Bacillati</taxon>
        <taxon>Actinomycetota</taxon>
        <taxon>Actinomycetes</taxon>
        <taxon>Propionibacteriales</taxon>
        <taxon>Propionibacteriaceae</taxon>
        <taxon>Microlunatus</taxon>
    </lineage>
</organism>
<protein>
    <recommendedName>
        <fullName evidence="2">Asparagine synthetase domain-containing protein</fullName>
    </recommendedName>
</protein>
<dbReference type="RefSeq" id="WP_182559691.1">
    <property type="nucleotide sequence ID" value="NZ_JACGWT010000002.1"/>
</dbReference>
<evidence type="ECO:0000259" key="2">
    <source>
        <dbReference type="Pfam" id="PF00733"/>
    </source>
</evidence>
<dbReference type="GO" id="GO:0016783">
    <property type="term" value="F:sulfurtransferase activity"/>
    <property type="evidence" value="ECO:0007669"/>
    <property type="project" value="InterPro"/>
</dbReference>
<dbReference type="InterPro" id="IPR005232">
    <property type="entry name" value="LarE"/>
</dbReference>
<reference evidence="3 4" key="1">
    <citation type="submission" date="2020-07" db="EMBL/GenBank/DDBJ databases">
        <title>Sequencing the genomes of 1000 actinobacteria strains.</title>
        <authorList>
            <person name="Klenk H.-P."/>
        </authorList>
    </citation>
    <scope>NUCLEOTIDE SEQUENCE [LARGE SCALE GENOMIC DNA]</scope>
    <source>
        <strain evidence="3 4">DSM 100723</strain>
    </source>
</reference>
<evidence type="ECO:0000256" key="1">
    <source>
        <dbReference type="PIRSR" id="PIRSR006661-1"/>
    </source>
</evidence>
<accession>A0A7W3IS12</accession>
<dbReference type="GO" id="GO:0004066">
    <property type="term" value="F:asparagine synthase (glutamine-hydrolyzing) activity"/>
    <property type="evidence" value="ECO:0007669"/>
    <property type="project" value="InterPro"/>
</dbReference>
<comment type="caution">
    <text evidence="3">The sequence shown here is derived from an EMBL/GenBank/DDBJ whole genome shotgun (WGS) entry which is preliminary data.</text>
</comment>
<evidence type="ECO:0000313" key="4">
    <source>
        <dbReference type="Proteomes" id="UP000523079"/>
    </source>
</evidence>
<dbReference type="InterPro" id="IPR001962">
    <property type="entry name" value="Asn_synthase"/>
</dbReference>
<feature type="active site" description="Nucleophile and sulfur donor" evidence="1">
    <location>
        <position position="188"/>
    </location>
</feature>
<dbReference type="Proteomes" id="UP000523079">
    <property type="component" value="Unassembled WGS sequence"/>
</dbReference>
<dbReference type="GO" id="GO:0006529">
    <property type="term" value="P:asparagine biosynthetic process"/>
    <property type="evidence" value="ECO:0007669"/>
    <property type="project" value="InterPro"/>
</dbReference>
<dbReference type="SUPFAM" id="SSF52402">
    <property type="entry name" value="Adenine nucleotide alpha hydrolases-like"/>
    <property type="match status" value="1"/>
</dbReference>
<dbReference type="PANTHER" id="PTHR43169">
    <property type="entry name" value="EXSB FAMILY PROTEIN"/>
    <property type="match status" value="1"/>
</dbReference>
<keyword evidence="4" id="KW-1185">Reference proteome</keyword>
<name>A0A7W3IS12_9ACTN</name>
<dbReference type="CDD" id="cd01990">
    <property type="entry name" value="LarE-like"/>
    <property type="match status" value="1"/>
</dbReference>
<dbReference type="InterPro" id="IPR052188">
    <property type="entry name" value="Ni-pincer_cofactor_biosynth"/>
</dbReference>
<gene>
    <name evidence="3" type="ORF">FHX74_001791</name>
</gene>